<evidence type="ECO:0000313" key="4">
    <source>
        <dbReference type="EMBL" id="SEH38304.1"/>
    </source>
</evidence>
<dbReference type="InterPro" id="IPR001670">
    <property type="entry name" value="ADH_Fe/GldA"/>
</dbReference>
<dbReference type="InterPro" id="IPR056798">
    <property type="entry name" value="ADH_Fe_C"/>
</dbReference>
<protein>
    <recommendedName>
        <fullName evidence="6">Iron-containing alcohol dehydrogenase</fullName>
    </recommendedName>
</protein>
<evidence type="ECO:0000313" key="5">
    <source>
        <dbReference type="Proteomes" id="UP000199135"/>
    </source>
</evidence>
<gene>
    <name evidence="4" type="ORF">SAMN05216447_101234</name>
</gene>
<name>A0A1H6HVZ5_9ACTN</name>
<dbReference type="PANTHER" id="PTHR43633">
    <property type="entry name" value="ALCOHOL DEHYDROGENASE YQHD"/>
    <property type="match status" value="1"/>
</dbReference>
<feature type="domain" description="Alcohol dehydrogenase iron-type/glycerol dehydrogenase GldA" evidence="2">
    <location>
        <begin position="9"/>
        <end position="180"/>
    </location>
</feature>
<evidence type="ECO:0000256" key="1">
    <source>
        <dbReference type="ARBA" id="ARBA00023002"/>
    </source>
</evidence>
<organism evidence="4 5">
    <name type="scientific">Parafannyhessea umbonata</name>
    <dbReference type="NCBI Taxonomy" id="604330"/>
    <lineage>
        <taxon>Bacteria</taxon>
        <taxon>Bacillati</taxon>
        <taxon>Actinomycetota</taxon>
        <taxon>Coriobacteriia</taxon>
        <taxon>Coriobacteriales</taxon>
        <taxon>Atopobiaceae</taxon>
        <taxon>Parafannyhessea</taxon>
    </lineage>
</organism>
<dbReference type="Gene3D" id="1.20.1090.10">
    <property type="entry name" value="Dehydroquinate synthase-like - alpha domain"/>
    <property type="match status" value="1"/>
</dbReference>
<dbReference type="Proteomes" id="UP000199135">
    <property type="component" value="Unassembled WGS sequence"/>
</dbReference>
<evidence type="ECO:0000259" key="2">
    <source>
        <dbReference type="Pfam" id="PF00465"/>
    </source>
</evidence>
<evidence type="ECO:0008006" key="6">
    <source>
        <dbReference type="Google" id="ProtNLM"/>
    </source>
</evidence>
<dbReference type="Pfam" id="PF00465">
    <property type="entry name" value="Fe-ADH"/>
    <property type="match status" value="1"/>
</dbReference>
<dbReference type="EMBL" id="FNWT01000001">
    <property type="protein sequence ID" value="SEH38304.1"/>
    <property type="molecule type" value="Genomic_DNA"/>
</dbReference>
<dbReference type="Pfam" id="PF25137">
    <property type="entry name" value="ADH_Fe_C"/>
    <property type="match status" value="1"/>
</dbReference>
<proteinExistence type="predicted"/>
<accession>A0A1H6HVZ5</accession>
<comment type="caution">
    <text evidence="4">The sequence shown here is derived from an EMBL/GenBank/DDBJ whole genome shotgun (WGS) entry which is preliminary data.</text>
</comment>
<sequence length="396" mass="42781">MNDFEWTSPTQFVFGHSAEEKVGPWASKQGLRKAIVIYGQGHVIRSGLLERICSSLDTAGIARVELGGVRPNPEIEKVREGIELAKAEGVDLVVPVGGGSTIDTGKAIAAGSLYDGDAWDFFRRPDPVTPTAALPIAAVPTLPAAGSESSDSVVIQNDQTRTKSSFHGDFVRPRVAFMNPELTLSLPAWQTFSGITDMCAHIFERFFSATKDVPVSDGIALSLLRSIRSEANKLLANPADYDARASIMWASTLAHNGICAIGRSEDWASHGLEHELSAAKPTVTHGAGLAVIFPAWMRYVRKQNPARFALLGREVFGLAPTGDADADALAAIDQVQLFFTSLGMPRYLDEFGFTREDVDGLVESVAKTKGRRFGDFQKITPEDARAIYLSAFAPQD</sequence>
<dbReference type="RefSeq" id="WP_078686460.1">
    <property type="nucleotide sequence ID" value="NZ_FNWT01000001.1"/>
</dbReference>
<keyword evidence="5" id="KW-1185">Reference proteome</keyword>
<dbReference type="SUPFAM" id="SSF56796">
    <property type="entry name" value="Dehydroquinate synthase-like"/>
    <property type="match status" value="1"/>
</dbReference>
<evidence type="ECO:0000259" key="3">
    <source>
        <dbReference type="Pfam" id="PF25137"/>
    </source>
</evidence>
<keyword evidence="1" id="KW-0560">Oxidoreductase</keyword>
<dbReference type="InterPro" id="IPR044731">
    <property type="entry name" value="BDH-like"/>
</dbReference>
<reference evidence="4 5" key="1">
    <citation type="submission" date="2016-10" db="EMBL/GenBank/DDBJ databases">
        <authorList>
            <person name="Varghese N."/>
            <person name="Submissions S."/>
        </authorList>
    </citation>
    <scope>NUCLEOTIDE SEQUENCE [LARGE SCALE GENOMIC DNA]</scope>
    <source>
        <strain evidence="4 5">WCP15</strain>
    </source>
</reference>
<feature type="domain" description="Fe-containing alcohol dehydrogenase-like C-terminal" evidence="3">
    <location>
        <begin position="195"/>
        <end position="391"/>
    </location>
</feature>
<dbReference type="Gene3D" id="3.40.50.1970">
    <property type="match status" value="1"/>
</dbReference>
<dbReference type="CDD" id="cd08187">
    <property type="entry name" value="BDH"/>
    <property type="match status" value="1"/>
</dbReference>
<dbReference type="PANTHER" id="PTHR43633:SF1">
    <property type="entry name" value="ALCOHOL DEHYDROGENASE YQHD"/>
    <property type="match status" value="1"/>
</dbReference>